<feature type="non-terminal residue" evidence="1">
    <location>
        <position position="1"/>
    </location>
</feature>
<reference evidence="1" key="1">
    <citation type="journal article" date="2014" name="Front. Microbiol.">
        <title>High frequency of phylogenetically diverse reductive dehalogenase-homologous genes in deep subseafloor sedimentary metagenomes.</title>
        <authorList>
            <person name="Kawai M."/>
            <person name="Futagami T."/>
            <person name="Toyoda A."/>
            <person name="Takaki Y."/>
            <person name="Nishi S."/>
            <person name="Hori S."/>
            <person name="Arai W."/>
            <person name="Tsubouchi T."/>
            <person name="Morono Y."/>
            <person name="Uchiyama I."/>
            <person name="Ito T."/>
            <person name="Fujiyama A."/>
            <person name="Inagaki F."/>
            <person name="Takami H."/>
        </authorList>
    </citation>
    <scope>NUCLEOTIDE SEQUENCE</scope>
    <source>
        <strain evidence="1">Expedition CK06-06</strain>
    </source>
</reference>
<comment type="caution">
    <text evidence="1">The sequence shown here is derived from an EMBL/GenBank/DDBJ whole genome shotgun (WGS) entry which is preliminary data.</text>
</comment>
<accession>X1DI18</accession>
<evidence type="ECO:0000313" key="1">
    <source>
        <dbReference type="EMBL" id="GAH07940.1"/>
    </source>
</evidence>
<protein>
    <submittedName>
        <fullName evidence="1">Uncharacterized protein</fullName>
    </submittedName>
</protein>
<name>X1DI18_9ZZZZ</name>
<organism evidence="1">
    <name type="scientific">marine sediment metagenome</name>
    <dbReference type="NCBI Taxonomy" id="412755"/>
    <lineage>
        <taxon>unclassified sequences</taxon>
        <taxon>metagenomes</taxon>
        <taxon>ecological metagenomes</taxon>
    </lineage>
</organism>
<proteinExistence type="predicted"/>
<sequence>LLKISFPLARIINFFDDKETFKILHDLNSKEKVSLDESLCYMKDKILDYANGIDNIRNKIQEVDD</sequence>
<dbReference type="EMBL" id="BART01029535">
    <property type="protein sequence ID" value="GAH07940.1"/>
    <property type="molecule type" value="Genomic_DNA"/>
</dbReference>
<gene>
    <name evidence="1" type="ORF">S01H4_51794</name>
</gene>
<dbReference type="AlphaFoldDB" id="X1DI18"/>